<keyword evidence="1" id="KW-1133">Transmembrane helix</keyword>
<protein>
    <submittedName>
        <fullName evidence="2">Uncharacterized protein</fullName>
    </submittedName>
</protein>
<feature type="transmembrane region" description="Helical" evidence="1">
    <location>
        <begin position="50"/>
        <end position="67"/>
    </location>
</feature>
<dbReference type="AlphaFoldDB" id="A0A2T7DVC0"/>
<proteinExistence type="predicted"/>
<keyword evidence="1" id="KW-0812">Transmembrane</keyword>
<evidence type="ECO:0000256" key="1">
    <source>
        <dbReference type="SAM" id="Phobius"/>
    </source>
</evidence>
<dbReference type="EMBL" id="CM009752">
    <property type="protein sequence ID" value="PUZ59519.1"/>
    <property type="molecule type" value="Genomic_DNA"/>
</dbReference>
<keyword evidence="1" id="KW-0472">Membrane</keyword>
<evidence type="ECO:0000313" key="2">
    <source>
        <dbReference type="EMBL" id="PUZ59519.1"/>
    </source>
</evidence>
<feature type="transmembrane region" description="Helical" evidence="1">
    <location>
        <begin position="107"/>
        <end position="125"/>
    </location>
</feature>
<reference evidence="2 3" key="1">
    <citation type="submission" date="2018-04" db="EMBL/GenBank/DDBJ databases">
        <title>WGS assembly of Panicum hallii var. hallii HAL2.</title>
        <authorList>
            <person name="Lovell J."/>
            <person name="Jenkins J."/>
            <person name="Lowry D."/>
            <person name="Mamidi S."/>
            <person name="Sreedasyam A."/>
            <person name="Weng X."/>
            <person name="Barry K."/>
            <person name="Bonette J."/>
            <person name="Campitelli B."/>
            <person name="Daum C."/>
            <person name="Gordon S."/>
            <person name="Gould B."/>
            <person name="Lipzen A."/>
            <person name="MacQueen A."/>
            <person name="Palacio-Mejia J."/>
            <person name="Plott C."/>
            <person name="Shakirov E."/>
            <person name="Shu S."/>
            <person name="Yoshinaga Y."/>
            <person name="Zane M."/>
            <person name="Rokhsar D."/>
            <person name="Grimwood J."/>
            <person name="Schmutz J."/>
            <person name="Juenger T."/>
        </authorList>
    </citation>
    <scope>NUCLEOTIDE SEQUENCE [LARGE SCALE GENOMIC DNA]</scope>
    <source>
        <strain evidence="3">cv. HAL2</strain>
    </source>
</reference>
<keyword evidence="3" id="KW-1185">Reference proteome</keyword>
<evidence type="ECO:0000313" key="3">
    <source>
        <dbReference type="Proteomes" id="UP000244336"/>
    </source>
</evidence>
<accession>A0A2T7DVC0</accession>
<gene>
    <name evidence="2" type="ORF">GQ55_4G048500</name>
</gene>
<sequence>MEREVAVPNYQGEQEQEDEEAAAVVFALERPGRRPGHAHGQLFLDAGRALMLWGWGGALAAVSTAATSRQPDASSSCAVRALLGLVLWLLGVALVALVPVARRFPRAAWVGAAVASAVVGCFFPPRN</sequence>
<dbReference type="Gramene" id="PUZ59519">
    <property type="protein sequence ID" value="PUZ59519"/>
    <property type="gene ID" value="GQ55_4G048500"/>
</dbReference>
<dbReference type="OrthoDB" id="695166at2759"/>
<feature type="transmembrane region" description="Helical" evidence="1">
    <location>
        <begin position="79"/>
        <end position="101"/>
    </location>
</feature>
<organism evidence="2 3">
    <name type="scientific">Panicum hallii var. hallii</name>
    <dbReference type="NCBI Taxonomy" id="1504633"/>
    <lineage>
        <taxon>Eukaryota</taxon>
        <taxon>Viridiplantae</taxon>
        <taxon>Streptophyta</taxon>
        <taxon>Embryophyta</taxon>
        <taxon>Tracheophyta</taxon>
        <taxon>Spermatophyta</taxon>
        <taxon>Magnoliopsida</taxon>
        <taxon>Liliopsida</taxon>
        <taxon>Poales</taxon>
        <taxon>Poaceae</taxon>
        <taxon>PACMAD clade</taxon>
        <taxon>Panicoideae</taxon>
        <taxon>Panicodae</taxon>
        <taxon>Paniceae</taxon>
        <taxon>Panicinae</taxon>
        <taxon>Panicum</taxon>
        <taxon>Panicum sect. Panicum</taxon>
    </lineage>
</organism>
<dbReference type="Proteomes" id="UP000244336">
    <property type="component" value="Chromosome 4"/>
</dbReference>
<name>A0A2T7DVC0_9POAL</name>